<dbReference type="AlphaFoldDB" id="A0A7J5B8Y8"/>
<dbReference type="RefSeq" id="WP_158053070.1">
    <property type="nucleotide sequence ID" value="NZ_WBKB01000009.1"/>
</dbReference>
<dbReference type="OrthoDB" id="5525437at2"/>
<reference evidence="1 2" key="1">
    <citation type="submission" date="2019-09" db="EMBL/GenBank/DDBJ databases">
        <title>Phylogeny of genus Pseudoclavibacter and closely related genus.</title>
        <authorList>
            <person name="Li Y."/>
        </authorList>
    </citation>
    <scope>NUCLEOTIDE SEQUENCE [LARGE SCALE GENOMIC DNA]</scope>
    <source>
        <strain evidence="1 2">KCTC 13959</strain>
    </source>
</reference>
<evidence type="ECO:0000313" key="1">
    <source>
        <dbReference type="EMBL" id="KAB1641386.1"/>
    </source>
</evidence>
<proteinExistence type="predicted"/>
<dbReference type="InterPro" id="IPR041197">
    <property type="entry name" value="LD_cluster3"/>
</dbReference>
<dbReference type="EMBL" id="WBKB01000009">
    <property type="protein sequence ID" value="KAB1641386.1"/>
    <property type="molecule type" value="Genomic_DNA"/>
</dbReference>
<dbReference type="Proteomes" id="UP000433493">
    <property type="component" value="Unassembled WGS sequence"/>
</dbReference>
<dbReference type="Pfam" id="PF18180">
    <property type="entry name" value="LD_cluster3"/>
    <property type="match status" value="1"/>
</dbReference>
<comment type="caution">
    <text evidence="1">The sequence shown here is derived from an EMBL/GenBank/DDBJ whole genome shotgun (WGS) entry which is preliminary data.</text>
</comment>
<name>A0A7J5B8Y8_9MICO</name>
<protein>
    <submittedName>
        <fullName evidence="1">Uncharacterized protein</fullName>
    </submittedName>
</protein>
<accession>A0A7J5B8Y8</accession>
<evidence type="ECO:0000313" key="2">
    <source>
        <dbReference type="Proteomes" id="UP000433493"/>
    </source>
</evidence>
<gene>
    <name evidence="1" type="ORF">F8O05_12410</name>
</gene>
<sequence length="224" mass="24650">MAIDLPPMRTDTGPIGTIFLSGSIPDPTRWEGEFDPLEITDAVVTFARACLTENFRIVTAAHPTLAPLLLYVAAEFPPSAEPLVQIYQSLLFDNVLPTATRRFEAAGVGTLVWTEAHEGDHPEPGKWESSLEIMRAQMLEEADPDGAVFIGGMEGIRTEYALFGDRFPGRPMCAIKRPGGEAARLSDLEMRSGLVGLKQDATYPTLWRDFIRSVRDIDLESGRS</sequence>
<organism evidence="1 2">
    <name type="scientific">Gulosibacter chungangensis</name>
    <dbReference type="NCBI Taxonomy" id="979746"/>
    <lineage>
        <taxon>Bacteria</taxon>
        <taxon>Bacillati</taxon>
        <taxon>Actinomycetota</taxon>
        <taxon>Actinomycetes</taxon>
        <taxon>Micrococcales</taxon>
        <taxon>Microbacteriaceae</taxon>
        <taxon>Gulosibacter</taxon>
    </lineage>
</organism>
<keyword evidence="2" id="KW-1185">Reference proteome</keyword>